<comment type="subcellular location">
    <subcellularLocation>
        <location evidence="1">Nucleus</location>
    </subcellularLocation>
</comment>
<dbReference type="PANTHER" id="PTHR13224">
    <property type="entry name" value="THYROID HORMONE RECEPTOR-ASSOCIATED PROTEIN-RELATED"/>
    <property type="match status" value="1"/>
</dbReference>
<accession>A0ABM4BNB1</accession>
<feature type="domain" description="Mediator complex subunit 16 C-terminal" evidence="10">
    <location>
        <begin position="761"/>
        <end position="804"/>
    </location>
</feature>
<keyword evidence="11" id="KW-1185">Reference proteome</keyword>
<evidence type="ECO:0000256" key="8">
    <source>
        <dbReference type="ARBA" id="ARBA00023242"/>
    </source>
</evidence>
<name>A0ABM4BNB1_HYDVU</name>
<protein>
    <submittedName>
        <fullName evidence="12">Uncharacterized protein LOC136078707</fullName>
    </submittedName>
</protein>
<dbReference type="Pfam" id="PF20718">
    <property type="entry name" value="Med16_bridge"/>
    <property type="match status" value="1"/>
</dbReference>
<dbReference type="SUPFAM" id="SSF50978">
    <property type="entry name" value="WD40 repeat-like"/>
    <property type="match status" value="1"/>
</dbReference>
<keyword evidence="4" id="KW-0677">Repeat</keyword>
<evidence type="ECO:0000256" key="3">
    <source>
        <dbReference type="ARBA" id="ARBA00022574"/>
    </source>
</evidence>
<keyword evidence="8" id="KW-0539">Nucleus</keyword>
<dbReference type="Proteomes" id="UP001652625">
    <property type="component" value="Chromosome 03"/>
</dbReference>
<dbReference type="Pfam" id="PF20719">
    <property type="entry name" value="Med16_C"/>
    <property type="match status" value="1"/>
</dbReference>
<keyword evidence="6" id="KW-0010">Activator</keyword>
<dbReference type="RefSeq" id="XP_065650567.1">
    <property type="nucleotide sequence ID" value="XM_065794495.1"/>
</dbReference>
<evidence type="ECO:0000256" key="6">
    <source>
        <dbReference type="ARBA" id="ARBA00023159"/>
    </source>
</evidence>
<evidence type="ECO:0000256" key="7">
    <source>
        <dbReference type="ARBA" id="ARBA00023163"/>
    </source>
</evidence>
<dbReference type="InterPro" id="IPR048339">
    <property type="entry name" value="Mediator_Med16_C"/>
</dbReference>
<evidence type="ECO:0000259" key="9">
    <source>
        <dbReference type="Pfam" id="PF20718"/>
    </source>
</evidence>
<keyword evidence="7" id="KW-0804">Transcription</keyword>
<gene>
    <name evidence="12" type="primary">LOC136078707</name>
</gene>
<dbReference type="PANTHER" id="PTHR13224:SF6">
    <property type="entry name" value="MEDIATOR OF RNA POLYMERASE II TRANSCRIPTION SUBUNIT 16"/>
    <property type="match status" value="1"/>
</dbReference>
<comment type="similarity">
    <text evidence="2">Belongs to the Mediator complex subunit 16 family.</text>
</comment>
<evidence type="ECO:0000259" key="10">
    <source>
        <dbReference type="Pfam" id="PF20719"/>
    </source>
</evidence>
<dbReference type="GeneID" id="136078707"/>
<dbReference type="InterPro" id="IPR036322">
    <property type="entry name" value="WD40_repeat_dom_sf"/>
</dbReference>
<reference evidence="12" key="1">
    <citation type="submission" date="2025-08" db="UniProtKB">
        <authorList>
            <consortium name="RefSeq"/>
        </authorList>
    </citation>
    <scope>IDENTIFICATION</scope>
</reference>
<organism evidence="11 12">
    <name type="scientific">Hydra vulgaris</name>
    <name type="common">Hydra</name>
    <name type="synonym">Hydra attenuata</name>
    <dbReference type="NCBI Taxonomy" id="6087"/>
    <lineage>
        <taxon>Eukaryota</taxon>
        <taxon>Metazoa</taxon>
        <taxon>Cnidaria</taxon>
        <taxon>Hydrozoa</taxon>
        <taxon>Hydroidolina</taxon>
        <taxon>Anthoathecata</taxon>
        <taxon>Aplanulata</taxon>
        <taxon>Hydridae</taxon>
        <taxon>Hydra</taxon>
    </lineage>
</organism>
<evidence type="ECO:0000313" key="12">
    <source>
        <dbReference type="RefSeq" id="XP_065650567.1"/>
    </source>
</evidence>
<dbReference type="InterPro" id="IPR048338">
    <property type="entry name" value="Mediator_Med16"/>
</dbReference>
<evidence type="ECO:0000313" key="11">
    <source>
        <dbReference type="Proteomes" id="UP001652625"/>
    </source>
</evidence>
<evidence type="ECO:0000256" key="2">
    <source>
        <dbReference type="ARBA" id="ARBA00006543"/>
    </source>
</evidence>
<proteinExistence type="inferred from homology"/>
<evidence type="ECO:0000256" key="5">
    <source>
        <dbReference type="ARBA" id="ARBA00023015"/>
    </source>
</evidence>
<keyword evidence="3" id="KW-0853">WD repeat</keyword>
<sequence length="810" mass="92243">MLPVYKLNLICDDAKQTISSNPKCSWSSTNWILYAPNTCCKSNGSGIDSVYIFNPNTPDDVFTLKTNHQNYIEHIEWVKGTCKFITVDLDSICKIWSNERPNNFINSWECISEFNLGNGDMIIKLLVINNRNIFNWDLEKMFHKDFLKKFPQNIGIGLENNDIGLAAVTSTGVLHVAIVQEDIQEPPIIHKTKLVLYKSYVHSADMILNVNGKLFVAVHTDPNMIELFSVSMKIVSTSDISFATDVWPCLVPQLPSGNFEIVCFRCLSINGTDKVLVNLQHPSNGSLIQLFEVKKEPVKLHPRFPVQTQQNQTVADSCVCLYNIKFQQSKTLRLTTDVNFISKGISDISFMPMFLLTDSSSLQFYSAYDSTRALYSSQFLELNTEVIAAVLSPCQHGLFVFTKNGNGILYIVPHFSNFDKPMTGIDKLKIKYIVTMMQYSLIESFIPWALILSISILEKHLIDQIRQCFLETMKDCDNSIKQLMAGSTFHQLQLLIYFAKKDYCSVLESTYSVIVCSIYTYISSLLKSGKEQMLMDSIEKLCASTKDFEINKISQLIDLKDINLSLLTDSVHRPLIQWVIDYGVHFVRLILCKNHSAQNWKSIITYLDPTTMILLRRLLLLFYIMYQKHPQVLHMHAIFIAMANSIDVVSQLYKLSIKLQQICEGDMNIDIVMNDLPFNSLPMMYLDIPSTYPSNGVLEQLTYSTSSQLMIEEFEACTTHPWFLLKQKSFQNPLYVGISTVAGGLRQIYDGINFTPSSLMHGEVVKQCCVCGCISILVLNSSRICDLNWNAAWKKNCICGGYWKLVNWND</sequence>
<keyword evidence="5" id="KW-0805">Transcription regulation</keyword>
<dbReference type="InterPro" id="IPR048616">
    <property type="entry name" value="MED16_bridge"/>
</dbReference>
<feature type="domain" description="Mediator of RNA polymerase II transcription subunit 16 central helical bridge" evidence="9">
    <location>
        <begin position="437"/>
        <end position="623"/>
    </location>
</feature>
<evidence type="ECO:0000256" key="1">
    <source>
        <dbReference type="ARBA" id="ARBA00004123"/>
    </source>
</evidence>
<evidence type="ECO:0000256" key="4">
    <source>
        <dbReference type="ARBA" id="ARBA00022737"/>
    </source>
</evidence>